<dbReference type="InterPro" id="IPR036286">
    <property type="entry name" value="LexA/Signal_pep-like_sf"/>
</dbReference>
<feature type="domain" description="Peptidase S24/S26A/S26B/S26C" evidence="1">
    <location>
        <begin position="13"/>
        <end position="119"/>
    </location>
</feature>
<dbReference type="EMBL" id="SEUK01000054">
    <property type="protein sequence ID" value="KAA1157398.1"/>
    <property type="molecule type" value="Genomic_DNA"/>
</dbReference>
<sequence>MFVIPIYIEAGVCGFESPAAQYTELGVTLDELLIKHPDATFIGIASGNSMQEVGIFEGDLLVIDRAEPVKNGDVIVANLNGLFVCKLLDKTNARLLSASSLHKPVQLTSADEFQLEGVVTLSIRMHRQSPELLKCMP</sequence>
<protein>
    <submittedName>
        <fullName evidence="4">DNA polymerase V</fullName>
    </submittedName>
    <submittedName>
        <fullName evidence="2">S24 family peptidase</fullName>
    </submittedName>
</protein>
<dbReference type="AlphaFoldDB" id="A0A063KKB8"/>
<reference evidence="4 5" key="1">
    <citation type="submission" date="2014-04" db="EMBL/GenBank/DDBJ databases">
        <title>Pseudoalteromonas galatheae sp. nov., isolated from a deep-sea polychaete near Canal Concepcion, Chile.</title>
        <authorList>
            <person name="Machado H.R."/>
            <person name="Gram L."/>
            <person name="Vynne N.G."/>
        </authorList>
    </citation>
    <scope>NUCLEOTIDE SEQUENCE [LARGE SCALE GENOMIC DNA]</scope>
    <source>
        <strain evidence="4 5">KMM216</strain>
    </source>
</reference>
<dbReference type="Proteomes" id="UP000322915">
    <property type="component" value="Unassembled WGS sequence"/>
</dbReference>
<dbReference type="InterPro" id="IPR015927">
    <property type="entry name" value="Peptidase_S24_S26A/B/C"/>
</dbReference>
<dbReference type="RefSeq" id="WP_007377584.1">
    <property type="nucleotide sequence ID" value="NZ_JBBMQV010000021.1"/>
</dbReference>
<evidence type="ECO:0000313" key="7">
    <source>
        <dbReference type="Proteomes" id="UP000324162"/>
    </source>
</evidence>
<dbReference type="Gene3D" id="2.10.109.10">
    <property type="entry name" value="Umud Fragment, subunit A"/>
    <property type="match status" value="1"/>
</dbReference>
<evidence type="ECO:0000313" key="6">
    <source>
        <dbReference type="Proteomes" id="UP000322915"/>
    </source>
</evidence>
<dbReference type="InterPro" id="IPR039418">
    <property type="entry name" value="LexA-like"/>
</dbReference>
<dbReference type="EMBL" id="JJNZ01000052">
    <property type="protein sequence ID" value="KDC49914.1"/>
    <property type="molecule type" value="Genomic_DNA"/>
</dbReference>
<keyword evidence="6" id="KW-1185">Reference proteome</keyword>
<dbReference type="CDD" id="cd06529">
    <property type="entry name" value="S24_LexA-like"/>
    <property type="match status" value="1"/>
</dbReference>
<dbReference type="PANTHER" id="PTHR33516:SF2">
    <property type="entry name" value="LEXA REPRESSOR-RELATED"/>
    <property type="match status" value="1"/>
</dbReference>
<dbReference type="Proteomes" id="UP000324162">
    <property type="component" value="Unassembled WGS sequence"/>
</dbReference>
<gene>
    <name evidence="4" type="ORF">DC53_14600</name>
    <name evidence="3" type="ORF">EU508_16850</name>
    <name evidence="2" type="ORF">EU509_18095</name>
</gene>
<name>A0A063KKB8_9GAMM</name>
<dbReference type="EMBL" id="SEUJ01000077">
    <property type="protein sequence ID" value="KAA1151012.1"/>
    <property type="molecule type" value="Genomic_DNA"/>
</dbReference>
<dbReference type="PANTHER" id="PTHR33516">
    <property type="entry name" value="LEXA REPRESSOR"/>
    <property type="match status" value="1"/>
</dbReference>
<dbReference type="SUPFAM" id="SSF51306">
    <property type="entry name" value="LexA/Signal peptidase"/>
    <property type="match status" value="1"/>
</dbReference>
<evidence type="ECO:0000313" key="4">
    <source>
        <dbReference type="EMBL" id="KDC49914.1"/>
    </source>
</evidence>
<evidence type="ECO:0000313" key="3">
    <source>
        <dbReference type="EMBL" id="KAA1157398.1"/>
    </source>
</evidence>
<comment type="caution">
    <text evidence="4">The sequence shown here is derived from an EMBL/GenBank/DDBJ whole genome shotgun (WGS) entry which is preliminary data.</text>
</comment>
<dbReference type="InterPro" id="IPR050077">
    <property type="entry name" value="LexA_repressor"/>
</dbReference>
<evidence type="ECO:0000313" key="2">
    <source>
        <dbReference type="EMBL" id="KAA1151012.1"/>
    </source>
</evidence>
<dbReference type="Proteomes" id="UP000027154">
    <property type="component" value="Unassembled WGS sequence"/>
</dbReference>
<evidence type="ECO:0000313" key="5">
    <source>
        <dbReference type="Proteomes" id="UP000027154"/>
    </source>
</evidence>
<dbReference type="OrthoDB" id="9787787at2"/>
<proteinExistence type="predicted"/>
<dbReference type="Pfam" id="PF00717">
    <property type="entry name" value="Peptidase_S24"/>
    <property type="match status" value="1"/>
</dbReference>
<organism evidence="4 5">
    <name type="scientific">Pseudoalteromonas fuliginea</name>
    <dbReference type="NCBI Taxonomy" id="1872678"/>
    <lineage>
        <taxon>Bacteria</taxon>
        <taxon>Pseudomonadati</taxon>
        <taxon>Pseudomonadota</taxon>
        <taxon>Gammaproteobacteria</taxon>
        <taxon>Alteromonadales</taxon>
        <taxon>Pseudoalteromonadaceae</taxon>
        <taxon>Pseudoalteromonas</taxon>
    </lineage>
</organism>
<reference evidence="6 7" key="2">
    <citation type="submission" date="2019-01" db="EMBL/GenBank/DDBJ databases">
        <title>Genome sequences of marine Pseudoalteromonas species.</title>
        <authorList>
            <person name="Boraston A.B."/>
            <person name="Hehemann J.-H."/>
            <person name="Vickers C.J."/>
            <person name="Salama-Alber O."/>
            <person name="Abe K."/>
            <person name="Hettle A.J."/>
        </authorList>
    </citation>
    <scope>NUCLEOTIDE SEQUENCE [LARGE SCALE GENOMIC DNA]</scope>
    <source>
        <strain evidence="3 7">PS42</strain>
        <strain evidence="2 6">PS47</strain>
    </source>
</reference>
<evidence type="ECO:0000259" key="1">
    <source>
        <dbReference type="Pfam" id="PF00717"/>
    </source>
</evidence>
<accession>A0A063KKB8</accession>